<name>A0A210QXJ2_MIZYE</name>
<keyword evidence="1" id="KW-1133">Transmembrane helix</keyword>
<evidence type="ECO:0000256" key="1">
    <source>
        <dbReference type="SAM" id="Phobius"/>
    </source>
</evidence>
<dbReference type="EMBL" id="NEDP02001335">
    <property type="protein sequence ID" value="OWF53489.1"/>
    <property type="molecule type" value="Genomic_DNA"/>
</dbReference>
<dbReference type="AlphaFoldDB" id="A0A210QXJ2"/>
<reference evidence="2 3" key="1">
    <citation type="journal article" date="2017" name="Nat. Ecol. Evol.">
        <title>Scallop genome provides insights into evolution of bilaterian karyotype and development.</title>
        <authorList>
            <person name="Wang S."/>
            <person name="Zhang J."/>
            <person name="Jiao W."/>
            <person name="Li J."/>
            <person name="Xun X."/>
            <person name="Sun Y."/>
            <person name="Guo X."/>
            <person name="Huan P."/>
            <person name="Dong B."/>
            <person name="Zhang L."/>
            <person name="Hu X."/>
            <person name="Sun X."/>
            <person name="Wang J."/>
            <person name="Zhao C."/>
            <person name="Wang Y."/>
            <person name="Wang D."/>
            <person name="Huang X."/>
            <person name="Wang R."/>
            <person name="Lv J."/>
            <person name="Li Y."/>
            <person name="Zhang Z."/>
            <person name="Liu B."/>
            <person name="Lu W."/>
            <person name="Hui Y."/>
            <person name="Liang J."/>
            <person name="Zhou Z."/>
            <person name="Hou R."/>
            <person name="Li X."/>
            <person name="Liu Y."/>
            <person name="Li H."/>
            <person name="Ning X."/>
            <person name="Lin Y."/>
            <person name="Zhao L."/>
            <person name="Xing Q."/>
            <person name="Dou J."/>
            <person name="Li Y."/>
            <person name="Mao J."/>
            <person name="Guo H."/>
            <person name="Dou H."/>
            <person name="Li T."/>
            <person name="Mu C."/>
            <person name="Jiang W."/>
            <person name="Fu Q."/>
            <person name="Fu X."/>
            <person name="Miao Y."/>
            <person name="Liu J."/>
            <person name="Yu Q."/>
            <person name="Li R."/>
            <person name="Liao H."/>
            <person name="Li X."/>
            <person name="Kong Y."/>
            <person name="Jiang Z."/>
            <person name="Chourrout D."/>
            <person name="Li R."/>
            <person name="Bao Z."/>
        </authorList>
    </citation>
    <scope>NUCLEOTIDE SEQUENCE [LARGE SCALE GENOMIC DNA]</scope>
    <source>
        <strain evidence="2 3">PY_sf001</strain>
    </source>
</reference>
<keyword evidence="1" id="KW-0812">Transmembrane</keyword>
<comment type="caution">
    <text evidence="2">The sequence shown here is derived from an EMBL/GenBank/DDBJ whole genome shotgun (WGS) entry which is preliminary data.</text>
</comment>
<keyword evidence="3" id="KW-1185">Reference proteome</keyword>
<sequence>MQPTPGIVTYANSSGTGTTTRTRARLSRHFLLIMMKYSVVALVVVLAAVSADFDDGFFTGDHDGFVGGASYVSGGHFGGHGAYPIVKGAGRCWKHKGGHGKGGMMIQEYPTVYSTGGQYGGSQLYGGGQYAGSQVYGGGQYAGSQIYGGGQYGGSQMYGAGSQMYGAGSQMYGAGSQMYGAGQYAGSQMYGAGLGQYNGGQQLYGGGQQFSAGQTVY</sequence>
<proteinExistence type="predicted"/>
<organism evidence="2 3">
    <name type="scientific">Mizuhopecten yessoensis</name>
    <name type="common">Japanese scallop</name>
    <name type="synonym">Patinopecten yessoensis</name>
    <dbReference type="NCBI Taxonomy" id="6573"/>
    <lineage>
        <taxon>Eukaryota</taxon>
        <taxon>Metazoa</taxon>
        <taxon>Spiralia</taxon>
        <taxon>Lophotrochozoa</taxon>
        <taxon>Mollusca</taxon>
        <taxon>Bivalvia</taxon>
        <taxon>Autobranchia</taxon>
        <taxon>Pteriomorphia</taxon>
        <taxon>Pectinida</taxon>
        <taxon>Pectinoidea</taxon>
        <taxon>Pectinidae</taxon>
        <taxon>Mizuhopecten</taxon>
    </lineage>
</organism>
<dbReference type="Proteomes" id="UP000242188">
    <property type="component" value="Unassembled WGS sequence"/>
</dbReference>
<evidence type="ECO:0000313" key="3">
    <source>
        <dbReference type="Proteomes" id="UP000242188"/>
    </source>
</evidence>
<gene>
    <name evidence="2" type="ORF">KP79_PYT13602</name>
</gene>
<evidence type="ECO:0000313" key="2">
    <source>
        <dbReference type="EMBL" id="OWF53489.1"/>
    </source>
</evidence>
<protein>
    <submittedName>
        <fullName evidence="2">Uncharacterized protein</fullName>
    </submittedName>
</protein>
<keyword evidence="1" id="KW-0472">Membrane</keyword>
<accession>A0A210QXJ2</accession>
<feature type="transmembrane region" description="Helical" evidence="1">
    <location>
        <begin position="30"/>
        <end position="49"/>
    </location>
</feature>